<sequence length="183" mass="21617">MHVMNLTMSDIQRYLNEHFLVALKPTHNWFFVKNNLFKVDLNWLNSLDEDKKFNVVEAYFYTNIFYASYECEYRSKKYKLVIDVYIKPKLLGETYVGFEYELGFNLFKMEKKTKILESIEFLVKQIDDVVTIMNHIFLAASLDLEENIQNNTLQIAKKLESFVGQHQLGEVINDDDLSEICGN</sequence>
<dbReference type="EMBL" id="ATGI01000018">
    <property type="protein sequence ID" value="EPF74517.1"/>
    <property type="molecule type" value="Genomic_DNA"/>
</dbReference>
<gene>
    <name evidence="1" type="ORF">F945_01556</name>
</gene>
<evidence type="ECO:0000313" key="1">
    <source>
        <dbReference type="EMBL" id="EPF74517.1"/>
    </source>
</evidence>
<accession>S3N3Y3</accession>
<keyword evidence="2" id="KW-1185">Reference proteome</keyword>
<protein>
    <submittedName>
        <fullName evidence="1">Uncharacterized protein</fullName>
    </submittedName>
</protein>
<comment type="caution">
    <text evidence="1">The sequence shown here is derived from an EMBL/GenBank/DDBJ whole genome shotgun (WGS) entry which is preliminary data.</text>
</comment>
<proteinExistence type="predicted"/>
<organism evidence="1 2">
    <name type="scientific">Acinetobacter rudis CIP 110305</name>
    <dbReference type="NCBI Taxonomy" id="421052"/>
    <lineage>
        <taxon>Bacteria</taxon>
        <taxon>Pseudomonadati</taxon>
        <taxon>Pseudomonadota</taxon>
        <taxon>Gammaproteobacteria</taxon>
        <taxon>Moraxellales</taxon>
        <taxon>Moraxellaceae</taxon>
        <taxon>Acinetobacter</taxon>
    </lineage>
</organism>
<name>S3N3Y3_9GAMM</name>
<evidence type="ECO:0000313" key="2">
    <source>
        <dbReference type="Proteomes" id="UP000014568"/>
    </source>
</evidence>
<dbReference type="AlphaFoldDB" id="S3N3Y3"/>
<reference evidence="1 2" key="1">
    <citation type="submission" date="2013-06" db="EMBL/GenBank/DDBJ databases">
        <title>The Genome Sequence of Acinetobacter rudis CIP 110305.</title>
        <authorList>
            <consortium name="The Broad Institute Genome Sequencing Platform"/>
            <consortium name="The Broad Institute Genome Sequencing Center for Infectious Disease"/>
            <person name="Cerqueira G."/>
            <person name="Feldgarden M."/>
            <person name="Courvalin P."/>
            <person name="Perichon B."/>
            <person name="Grillot-Courvalin C."/>
            <person name="Clermont D."/>
            <person name="Rocha E."/>
            <person name="Yoon E.-J."/>
            <person name="Nemec A."/>
            <person name="Young S.K."/>
            <person name="Zeng Q."/>
            <person name="Gargeya S."/>
            <person name="Fitzgerald M."/>
            <person name="Abouelleil A."/>
            <person name="Alvarado L."/>
            <person name="Berlin A.M."/>
            <person name="Chapman S.B."/>
            <person name="Dewar J."/>
            <person name="Goldberg J."/>
            <person name="Griggs A."/>
            <person name="Gujja S."/>
            <person name="Hansen M."/>
            <person name="Howarth C."/>
            <person name="Imamovic A."/>
            <person name="Larimer J."/>
            <person name="McCowan C."/>
            <person name="Murphy C."/>
            <person name="Pearson M."/>
            <person name="Priest M."/>
            <person name="Roberts A."/>
            <person name="Saif S."/>
            <person name="Shea T."/>
            <person name="Sykes S."/>
            <person name="Wortman J."/>
            <person name="Nusbaum C."/>
            <person name="Birren B."/>
        </authorList>
    </citation>
    <scope>NUCLEOTIDE SEQUENCE [LARGE SCALE GENOMIC DNA]</scope>
    <source>
        <strain evidence="1 2">CIP 110305</strain>
    </source>
</reference>
<dbReference type="HOGENOM" id="CLU_1648435_0_0_6"/>
<dbReference type="Proteomes" id="UP000014568">
    <property type="component" value="Unassembled WGS sequence"/>
</dbReference>
<dbReference type="PATRIC" id="fig|421052.3.peg.1514"/>